<dbReference type="InterPro" id="IPR008457">
    <property type="entry name" value="Cu-R_CopD_dom"/>
</dbReference>
<keyword evidence="1" id="KW-1133">Transmembrane helix</keyword>
<feature type="transmembrane region" description="Helical" evidence="1">
    <location>
        <begin position="12"/>
        <end position="31"/>
    </location>
</feature>
<keyword evidence="4" id="KW-1185">Reference proteome</keyword>
<evidence type="ECO:0000256" key="1">
    <source>
        <dbReference type="SAM" id="Phobius"/>
    </source>
</evidence>
<comment type="caution">
    <text evidence="3">The sequence shown here is derived from an EMBL/GenBank/DDBJ whole genome shotgun (WGS) entry which is preliminary data.</text>
</comment>
<keyword evidence="1" id="KW-0812">Transmembrane</keyword>
<accession>A0ABD5Q915</accession>
<feature type="transmembrane region" description="Helical" evidence="1">
    <location>
        <begin position="51"/>
        <end position="75"/>
    </location>
</feature>
<feature type="transmembrane region" description="Helical" evidence="1">
    <location>
        <begin position="87"/>
        <end position="106"/>
    </location>
</feature>
<dbReference type="Proteomes" id="UP001595925">
    <property type="component" value="Unassembled WGS sequence"/>
</dbReference>
<proteinExistence type="predicted"/>
<sequence length="146" mass="15427">MTSVLDIAMTIHTIFAALWTGGTLVVAGAVIPAARSELLSTDGLILIARRFWYLTVGSVLLLLFSGGHLAGTLYTAETLQSTGRGNLVLAMVGLWLVLAVVLFFGFRRLTSDHPEKSAVAAATKARPWFLGASVISIALLVVAGFL</sequence>
<dbReference type="AlphaFoldDB" id="A0ABD5Q915"/>
<reference evidence="3 4" key="1">
    <citation type="journal article" date="2019" name="Int. J. Syst. Evol. Microbiol.">
        <title>The Global Catalogue of Microorganisms (GCM) 10K type strain sequencing project: providing services to taxonomists for standard genome sequencing and annotation.</title>
        <authorList>
            <consortium name="The Broad Institute Genomics Platform"/>
            <consortium name="The Broad Institute Genome Sequencing Center for Infectious Disease"/>
            <person name="Wu L."/>
            <person name="Ma J."/>
        </authorList>
    </citation>
    <scope>NUCLEOTIDE SEQUENCE [LARGE SCALE GENOMIC DNA]</scope>
    <source>
        <strain evidence="3 4">CGMCC 1.15824</strain>
    </source>
</reference>
<feature type="transmembrane region" description="Helical" evidence="1">
    <location>
        <begin position="127"/>
        <end position="145"/>
    </location>
</feature>
<name>A0ABD5Q915_9EURY</name>
<dbReference type="Pfam" id="PF05425">
    <property type="entry name" value="CopD"/>
    <property type="match status" value="1"/>
</dbReference>
<evidence type="ECO:0000313" key="4">
    <source>
        <dbReference type="Proteomes" id="UP001595925"/>
    </source>
</evidence>
<evidence type="ECO:0000259" key="2">
    <source>
        <dbReference type="Pfam" id="PF05425"/>
    </source>
</evidence>
<dbReference type="RefSeq" id="WP_224829402.1">
    <property type="nucleotide sequence ID" value="NZ_JAIVEF010000039.1"/>
</dbReference>
<dbReference type="EMBL" id="JBHSJG010000001">
    <property type="protein sequence ID" value="MFC4986195.1"/>
    <property type="molecule type" value="Genomic_DNA"/>
</dbReference>
<protein>
    <submittedName>
        <fullName evidence="3">CopD family protein</fullName>
    </submittedName>
</protein>
<gene>
    <name evidence="3" type="ORF">ACFPFO_00055</name>
</gene>
<feature type="domain" description="Copper resistance protein D" evidence="2">
    <location>
        <begin position="47"/>
        <end position="146"/>
    </location>
</feature>
<keyword evidence="1" id="KW-0472">Membrane</keyword>
<organism evidence="3 4">
    <name type="scientific">Saliphagus infecundisoli</name>
    <dbReference type="NCBI Taxonomy" id="1849069"/>
    <lineage>
        <taxon>Archaea</taxon>
        <taxon>Methanobacteriati</taxon>
        <taxon>Methanobacteriota</taxon>
        <taxon>Stenosarchaea group</taxon>
        <taxon>Halobacteria</taxon>
        <taxon>Halobacteriales</taxon>
        <taxon>Natrialbaceae</taxon>
        <taxon>Saliphagus</taxon>
    </lineage>
</organism>
<evidence type="ECO:0000313" key="3">
    <source>
        <dbReference type="EMBL" id="MFC4986195.1"/>
    </source>
</evidence>